<gene>
    <name evidence="1" type="ORF">METZ01_LOCUS470170</name>
</gene>
<accession>A0A383BAX4</accession>
<protein>
    <submittedName>
        <fullName evidence="1">Uncharacterized protein</fullName>
    </submittedName>
</protein>
<name>A0A383BAX4_9ZZZZ</name>
<feature type="non-terminal residue" evidence="1">
    <location>
        <position position="71"/>
    </location>
</feature>
<dbReference type="AlphaFoldDB" id="A0A383BAX4"/>
<sequence>MANKDRRTIPHSGFIAVDDLGLGHRIKRRGSLVKYQYCRVSQKCARDCDPLSFSCRDGKPTLTYRGLQSLW</sequence>
<organism evidence="1">
    <name type="scientific">marine metagenome</name>
    <dbReference type="NCBI Taxonomy" id="408172"/>
    <lineage>
        <taxon>unclassified sequences</taxon>
        <taxon>metagenomes</taxon>
        <taxon>ecological metagenomes</taxon>
    </lineage>
</organism>
<reference evidence="1" key="1">
    <citation type="submission" date="2018-05" db="EMBL/GenBank/DDBJ databases">
        <authorList>
            <person name="Lanie J.A."/>
            <person name="Ng W.-L."/>
            <person name="Kazmierczak K.M."/>
            <person name="Andrzejewski T.M."/>
            <person name="Davidsen T.M."/>
            <person name="Wayne K.J."/>
            <person name="Tettelin H."/>
            <person name="Glass J.I."/>
            <person name="Rusch D."/>
            <person name="Podicherti R."/>
            <person name="Tsui H.-C.T."/>
            <person name="Winkler M.E."/>
        </authorList>
    </citation>
    <scope>NUCLEOTIDE SEQUENCE</scope>
</reference>
<proteinExistence type="predicted"/>
<dbReference type="EMBL" id="UINC01199066">
    <property type="protein sequence ID" value="SVE17316.1"/>
    <property type="molecule type" value="Genomic_DNA"/>
</dbReference>
<evidence type="ECO:0000313" key="1">
    <source>
        <dbReference type="EMBL" id="SVE17316.1"/>
    </source>
</evidence>